<protein>
    <submittedName>
        <fullName evidence="1">Uncharacterized protein</fullName>
    </submittedName>
</protein>
<dbReference type="Proteomes" id="UP000460412">
    <property type="component" value="Unassembled WGS sequence"/>
</dbReference>
<evidence type="ECO:0000313" key="1">
    <source>
        <dbReference type="EMBL" id="MXP77951.1"/>
    </source>
</evidence>
<dbReference type="RefSeq" id="WP_159753826.1">
    <property type="nucleotide sequence ID" value="NZ_WUQX01000001.1"/>
</dbReference>
<organism evidence="1 2">
    <name type="scientific">Sporofaciens musculi</name>
    <dbReference type="NCBI Taxonomy" id="2681861"/>
    <lineage>
        <taxon>Bacteria</taxon>
        <taxon>Bacillati</taxon>
        <taxon>Bacillota</taxon>
        <taxon>Clostridia</taxon>
        <taxon>Lachnospirales</taxon>
        <taxon>Lachnospiraceae</taxon>
        <taxon>Sporofaciens</taxon>
    </lineage>
</organism>
<keyword evidence="2" id="KW-1185">Reference proteome</keyword>
<accession>A0A7X3SL17</accession>
<gene>
    <name evidence="1" type="ORF">GN277_22140</name>
</gene>
<dbReference type="EMBL" id="WUQX01000001">
    <property type="protein sequence ID" value="MXP77951.1"/>
    <property type="molecule type" value="Genomic_DNA"/>
</dbReference>
<proteinExistence type="predicted"/>
<comment type="caution">
    <text evidence="1">The sequence shown here is derived from an EMBL/GenBank/DDBJ whole genome shotgun (WGS) entry which is preliminary data.</text>
</comment>
<dbReference type="AlphaFoldDB" id="A0A7X3SL17"/>
<evidence type="ECO:0000313" key="2">
    <source>
        <dbReference type="Proteomes" id="UP000460412"/>
    </source>
</evidence>
<sequence>MNKAKEIQFTDSRGKALFSVPDGGFLRLFYGNGDDNFALCRYVDEAHAEIDGVRHSLAEFAGKMERNKISYAPA</sequence>
<name>A0A7X3SL17_9FIRM</name>
<reference evidence="1 2" key="1">
    <citation type="submission" date="2019-12" db="EMBL/GenBank/DDBJ databases">
        <title>Sporaefaciens musculi gen. nov., sp. nov., a novel bacterium isolated from the caecum of an obese mouse.</title>
        <authorList>
            <person name="Rasmussen T.S."/>
            <person name="Streidl T."/>
            <person name="Hitch T.C.A."/>
            <person name="Wortmann E."/>
            <person name="Deptula P."/>
            <person name="Hansen M."/>
            <person name="Nielsen D.S."/>
            <person name="Clavel T."/>
            <person name="Vogensen F.K."/>
        </authorList>
    </citation>
    <scope>NUCLEOTIDE SEQUENCE [LARGE SCALE GENOMIC DNA]</scope>
    <source>
        <strain evidence="1 2">WCA-9-b2</strain>
    </source>
</reference>